<dbReference type="OMA" id="QYFLIEG"/>
<evidence type="ECO:0000256" key="1">
    <source>
        <dbReference type="SAM" id="MobiDB-lite"/>
    </source>
</evidence>
<feature type="compositionally biased region" description="Polar residues" evidence="1">
    <location>
        <begin position="630"/>
        <end position="641"/>
    </location>
</feature>
<keyword evidence="2" id="KW-1185">Reference proteome</keyword>
<protein>
    <submittedName>
        <fullName evidence="3">Cytoplasmic tRNA 2-thiolation protein 2</fullName>
    </submittedName>
</protein>
<organism evidence="2 3">
    <name type="scientific">Haemonchus contortus</name>
    <name type="common">Barber pole worm</name>
    <dbReference type="NCBI Taxonomy" id="6289"/>
    <lineage>
        <taxon>Eukaryota</taxon>
        <taxon>Metazoa</taxon>
        <taxon>Ecdysozoa</taxon>
        <taxon>Nematoda</taxon>
        <taxon>Chromadorea</taxon>
        <taxon>Rhabditida</taxon>
        <taxon>Rhabditina</taxon>
        <taxon>Rhabditomorpha</taxon>
        <taxon>Strongyloidea</taxon>
        <taxon>Trichostrongylidae</taxon>
        <taxon>Haemonchus</taxon>
    </lineage>
</organism>
<proteinExistence type="predicted"/>
<dbReference type="PANTHER" id="PTHR31751:SF42">
    <property type="entry name" value="PROTEIN CBG10204"/>
    <property type="match status" value="1"/>
</dbReference>
<dbReference type="PANTHER" id="PTHR31751">
    <property type="entry name" value="SI:CH211-108C17.2-RELATED-RELATED"/>
    <property type="match status" value="1"/>
</dbReference>
<dbReference type="AlphaFoldDB" id="A0A7I4Z0M0"/>
<dbReference type="Proteomes" id="UP000025227">
    <property type="component" value="Unplaced"/>
</dbReference>
<dbReference type="OrthoDB" id="5788485at2759"/>
<evidence type="ECO:0000313" key="3">
    <source>
        <dbReference type="WBParaSite" id="HCON_00160850-00001"/>
    </source>
</evidence>
<feature type="compositionally biased region" description="Polar residues" evidence="1">
    <location>
        <begin position="170"/>
        <end position="183"/>
    </location>
</feature>
<feature type="region of interest" description="Disordered" evidence="1">
    <location>
        <begin position="624"/>
        <end position="644"/>
    </location>
</feature>
<feature type="region of interest" description="Disordered" evidence="1">
    <location>
        <begin position="279"/>
        <end position="306"/>
    </location>
</feature>
<reference evidence="3" key="1">
    <citation type="submission" date="2020-12" db="UniProtKB">
        <authorList>
            <consortium name="WormBaseParasite"/>
        </authorList>
    </citation>
    <scope>IDENTIFICATION</scope>
    <source>
        <strain evidence="3">MHco3</strain>
    </source>
</reference>
<feature type="region of interest" description="Disordered" evidence="1">
    <location>
        <begin position="164"/>
        <end position="183"/>
    </location>
</feature>
<feature type="compositionally biased region" description="Polar residues" evidence="1">
    <location>
        <begin position="291"/>
        <end position="301"/>
    </location>
</feature>
<dbReference type="WBParaSite" id="HCON_00160850-00001">
    <property type="protein sequence ID" value="HCON_00160850-00001"/>
    <property type="gene ID" value="HCON_00160850"/>
</dbReference>
<sequence length="802" mass="90544">MVRRSCMLCGKMYKQEKLRYVSVNKPHNAILVTLLMVSSSADLKEMKAVYEKAITSKKHLCNSHYIDAAKYLAAEMAAVGTRFSYYNDPAAVGSTAYVNEAEIPLHVLDLLNLYMKDIDSAVVITERDICQFLNDALRRYYTPDGWSSGSQVNEKMDCEDGMNEAGVSGLTAQSGQGSLDTSSTNPLSTCALFESNDYDSKEAVQQSLKQNEPVRTLMDVMKQESQVGSDSGYGIPFRQPKIECVDAPEELSSGTSCPVLTDVKPATETLFVKQDLDSSDVMAIDPEDPTQDSPGSSTEASSMHVPELDATDPALLKQYFLIEGEMLTKLFKFCPQCGQKLAKSRLCPAGTAAVMRYVCSSCSLRYPHVRRWESQRRAVEHKKEKTYMGDLEAAVAAITTGLRYTELQRWAEQLNLSFFTKAFFWKVFQWTKTAIEQVYNMHRRDVMKVVQESYERGERLCLAANGSVSRGDQSSLLGKAVLSDTRTKLILHTEFIHRSESDKISGRVDVEALNRLLQWISRERLPVYSLATNRNPALAVPLKNMEPELGRVLHLYDTSLLVKWLENELRKAAQKEGCSSILPWIEEVKTLLWSAAEWSPKFSSEVPHRFNECLRQVTDERYDTVEGHEPTNSSATTSDNANGHVEASGVSRLKDNALRSFRDVVLNKRFQRDLVKASPAGGVPIRQLENALYRIYCRRDINYPPFVYPVFMKMAEMHLNTLRLAELNGDRKVEKVEERDGPRGKTTLTFKTPVAHTWRDSVLQEVLTLRTWMLNDDLDDIDDKSQELIEAIEAEDAYDDLV</sequence>
<name>A0A7I4Z0M0_HAECO</name>
<accession>A0A7I4Z0M0</accession>
<evidence type="ECO:0000313" key="2">
    <source>
        <dbReference type="Proteomes" id="UP000025227"/>
    </source>
</evidence>